<keyword evidence="3" id="KW-1185">Reference proteome</keyword>
<organism evidence="2 3">
    <name type="scientific">Coccomyxa viridis</name>
    <dbReference type="NCBI Taxonomy" id="1274662"/>
    <lineage>
        <taxon>Eukaryota</taxon>
        <taxon>Viridiplantae</taxon>
        <taxon>Chlorophyta</taxon>
        <taxon>core chlorophytes</taxon>
        <taxon>Trebouxiophyceae</taxon>
        <taxon>Trebouxiophyceae incertae sedis</taxon>
        <taxon>Coccomyxaceae</taxon>
        <taxon>Coccomyxa</taxon>
    </lineage>
</organism>
<reference evidence="2 3" key="1">
    <citation type="submission" date="2023-10" db="EMBL/GenBank/DDBJ databases">
        <authorList>
            <person name="Maclean D."/>
            <person name="Macfadyen A."/>
        </authorList>
    </citation>
    <scope>NUCLEOTIDE SEQUENCE [LARGE SCALE GENOMIC DNA]</scope>
</reference>
<evidence type="ECO:0000313" key="3">
    <source>
        <dbReference type="Proteomes" id="UP001314263"/>
    </source>
</evidence>
<protein>
    <recommendedName>
        <fullName evidence="4">Bifunctional inhibitor/plant lipid transfer protein/seed storage helical domain-containing protein</fullName>
    </recommendedName>
</protein>
<evidence type="ECO:0000313" key="2">
    <source>
        <dbReference type="EMBL" id="CAK0786250.1"/>
    </source>
</evidence>
<proteinExistence type="predicted"/>
<sequence>MKSCMIAVGLCAIAAALAPAAMGQNPACQSGAQSLVSDCSSVIQLATNNPTLRAQAMGLNGATDAQIEAAIAATPAAKPTPACCASAQSFLSKGCRCDSGVVPLAQGIGLQPGQFYTAGRAGVLACNLPLNTDTAPNPCPTASGGK</sequence>
<keyword evidence="1" id="KW-0732">Signal</keyword>
<dbReference type="AlphaFoldDB" id="A0AAV1IIJ6"/>
<accession>A0AAV1IIJ6</accession>
<feature type="chain" id="PRO_5043729432" description="Bifunctional inhibitor/plant lipid transfer protein/seed storage helical domain-containing protein" evidence="1">
    <location>
        <begin position="24"/>
        <end position="146"/>
    </location>
</feature>
<evidence type="ECO:0000256" key="1">
    <source>
        <dbReference type="SAM" id="SignalP"/>
    </source>
</evidence>
<dbReference type="EMBL" id="CAUYUE010000014">
    <property type="protein sequence ID" value="CAK0786250.1"/>
    <property type="molecule type" value="Genomic_DNA"/>
</dbReference>
<name>A0AAV1IIJ6_9CHLO</name>
<dbReference type="Proteomes" id="UP001314263">
    <property type="component" value="Unassembled WGS sequence"/>
</dbReference>
<feature type="signal peptide" evidence="1">
    <location>
        <begin position="1"/>
        <end position="23"/>
    </location>
</feature>
<evidence type="ECO:0008006" key="4">
    <source>
        <dbReference type="Google" id="ProtNLM"/>
    </source>
</evidence>
<comment type="caution">
    <text evidence="2">The sequence shown here is derived from an EMBL/GenBank/DDBJ whole genome shotgun (WGS) entry which is preliminary data.</text>
</comment>
<gene>
    <name evidence="2" type="ORF">CVIRNUC_009463</name>
</gene>